<accession>A0A183KTS8</accession>
<protein>
    <submittedName>
        <fullName evidence="2">Uncharacterized protein</fullName>
    </submittedName>
</protein>
<organism evidence="2">
    <name type="scientific">Schistosoma curassoni</name>
    <dbReference type="NCBI Taxonomy" id="6186"/>
    <lineage>
        <taxon>Eukaryota</taxon>
        <taxon>Metazoa</taxon>
        <taxon>Spiralia</taxon>
        <taxon>Lophotrochozoa</taxon>
        <taxon>Platyhelminthes</taxon>
        <taxon>Trematoda</taxon>
        <taxon>Digenea</taxon>
        <taxon>Strigeidida</taxon>
        <taxon>Schistosomatoidea</taxon>
        <taxon>Schistosomatidae</taxon>
        <taxon>Schistosoma</taxon>
    </lineage>
</organism>
<name>A0A183KTS8_9TREM</name>
<proteinExistence type="predicted"/>
<evidence type="ECO:0000256" key="1">
    <source>
        <dbReference type="SAM" id="SignalP"/>
    </source>
</evidence>
<reference evidence="2" key="1">
    <citation type="submission" date="2016-06" db="UniProtKB">
        <authorList>
            <consortium name="WormBaseParasite"/>
        </authorList>
    </citation>
    <scope>IDENTIFICATION</scope>
</reference>
<dbReference type="AlphaFoldDB" id="A0A183KTS8"/>
<feature type="chain" id="PRO_5008151693" evidence="1">
    <location>
        <begin position="18"/>
        <end position="79"/>
    </location>
</feature>
<sequence length="79" mass="8779">MALLAVMLGMPVNSSSCLSIFTKSFVIDTGINNSLLVFNGCLTSGIKLKMKSDFFKFEWNAVNGKDDIQEFESELLCLY</sequence>
<dbReference type="WBParaSite" id="SCUD_0001847101-mRNA-1">
    <property type="protein sequence ID" value="SCUD_0001847101-mRNA-1"/>
    <property type="gene ID" value="SCUD_0001847101"/>
</dbReference>
<feature type="signal peptide" evidence="1">
    <location>
        <begin position="1"/>
        <end position="17"/>
    </location>
</feature>
<keyword evidence="1" id="KW-0732">Signal</keyword>
<evidence type="ECO:0000313" key="2">
    <source>
        <dbReference type="WBParaSite" id="SCUD_0001847101-mRNA-1"/>
    </source>
</evidence>